<evidence type="ECO:0000313" key="2">
    <source>
        <dbReference type="EMBL" id="KAA6357983.1"/>
    </source>
</evidence>
<organism evidence="2 3">
    <name type="scientific">Streblomastix strix</name>
    <dbReference type="NCBI Taxonomy" id="222440"/>
    <lineage>
        <taxon>Eukaryota</taxon>
        <taxon>Metamonada</taxon>
        <taxon>Preaxostyla</taxon>
        <taxon>Oxymonadida</taxon>
        <taxon>Streblomastigidae</taxon>
        <taxon>Streblomastix</taxon>
    </lineage>
</organism>
<dbReference type="Proteomes" id="UP000324800">
    <property type="component" value="Unassembled WGS sequence"/>
</dbReference>
<feature type="region of interest" description="Disordered" evidence="1">
    <location>
        <begin position="182"/>
        <end position="251"/>
    </location>
</feature>
<dbReference type="Gene3D" id="1.10.510.10">
    <property type="entry name" value="Transferase(Phosphotransferase) domain 1"/>
    <property type="match status" value="1"/>
</dbReference>
<sequence length="363" mass="42915">MSLLYIIVEFYHGQLPWSDIEDIDEIEQLKEQYNGAKLIGNLPNQFIDFEEHIQSLDYETKPDYQFLVTLVSQAAEDNEIDLNSPFDWEDEINEERKQQMISHVKYNNKVAKITKEIDLTIRKIQKVNKEGSDEQVEHLEKQKVQYQESMQDIQQLKQILNVTNLVKLLKKKYNKFYKEQDELEMKQNSSKTGSSRKLKLHVQSSHIKAVPSFHPVGQMRSNTISPHPQNQSNNRQQPFNNPNSSSHISSQYHHPFIRKRANTIEQFMNTLDSLTGIKSDKDFNPFEINEQQSNPQRRDSFIEQFIDEMKQYQTQIKQQDEQQQQQQSESESESDWDSFVEQMHNYRAGNTLEADKQLIQEQI</sequence>
<dbReference type="InterPro" id="IPR011009">
    <property type="entry name" value="Kinase-like_dom_sf"/>
</dbReference>
<dbReference type="OrthoDB" id="5979581at2759"/>
<gene>
    <name evidence="2" type="ORF">EZS28_046490</name>
</gene>
<name>A0A5J4TJM2_9EUKA</name>
<dbReference type="SUPFAM" id="SSF56112">
    <property type="entry name" value="Protein kinase-like (PK-like)"/>
    <property type="match status" value="1"/>
</dbReference>
<dbReference type="EMBL" id="SNRW01030541">
    <property type="protein sequence ID" value="KAA6357983.1"/>
    <property type="molecule type" value="Genomic_DNA"/>
</dbReference>
<proteinExistence type="predicted"/>
<comment type="caution">
    <text evidence="2">The sequence shown here is derived from an EMBL/GenBank/DDBJ whole genome shotgun (WGS) entry which is preliminary data.</text>
</comment>
<feature type="compositionally biased region" description="Basic and acidic residues" evidence="1">
    <location>
        <begin position="353"/>
        <end position="363"/>
    </location>
</feature>
<feature type="compositionally biased region" description="Polar residues" evidence="1">
    <location>
        <begin position="219"/>
        <end position="251"/>
    </location>
</feature>
<evidence type="ECO:0000313" key="3">
    <source>
        <dbReference type="Proteomes" id="UP000324800"/>
    </source>
</evidence>
<feature type="non-terminal residue" evidence="2">
    <location>
        <position position="363"/>
    </location>
</feature>
<feature type="region of interest" description="Disordered" evidence="1">
    <location>
        <begin position="275"/>
        <end position="298"/>
    </location>
</feature>
<accession>A0A5J4TJM2</accession>
<evidence type="ECO:0000256" key="1">
    <source>
        <dbReference type="SAM" id="MobiDB-lite"/>
    </source>
</evidence>
<dbReference type="AlphaFoldDB" id="A0A5J4TJM2"/>
<feature type="region of interest" description="Disordered" evidence="1">
    <location>
        <begin position="313"/>
        <end position="363"/>
    </location>
</feature>
<protein>
    <submittedName>
        <fullName evidence="2">Uncharacterized protein</fullName>
    </submittedName>
</protein>
<reference evidence="2 3" key="1">
    <citation type="submission" date="2019-03" db="EMBL/GenBank/DDBJ databases">
        <title>Single cell metagenomics reveals metabolic interactions within the superorganism composed of flagellate Streblomastix strix and complex community of Bacteroidetes bacteria on its surface.</title>
        <authorList>
            <person name="Treitli S.C."/>
            <person name="Kolisko M."/>
            <person name="Husnik F."/>
            <person name="Keeling P."/>
            <person name="Hampl V."/>
        </authorList>
    </citation>
    <scope>NUCLEOTIDE SEQUENCE [LARGE SCALE GENOMIC DNA]</scope>
    <source>
        <strain evidence="2">ST1C</strain>
    </source>
</reference>